<keyword evidence="1" id="KW-0347">Helicase</keyword>
<dbReference type="GO" id="GO:0016887">
    <property type="term" value="F:ATP hydrolysis activity"/>
    <property type="evidence" value="ECO:0007669"/>
    <property type="project" value="RHEA"/>
</dbReference>
<keyword evidence="1" id="KW-0547">Nucleotide-binding</keyword>
<dbReference type="GO" id="GO:0006281">
    <property type="term" value="P:DNA repair"/>
    <property type="evidence" value="ECO:0007669"/>
    <property type="project" value="UniProtKB-KW"/>
</dbReference>
<dbReference type="GO" id="GO:0000723">
    <property type="term" value="P:telomere maintenance"/>
    <property type="evidence" value="ECO:0007669"/>
    <property type="project" value="InterPro"/>
</dbReference>
<accession>A0A1X2G8R7</accession>
<dbReference type="OrthoDB" id="2290334at2759"/>
<evidence type="ECO:0000256" key="2">
    <source>
        <dbReference type="SAM" id="MobiDB-lite"/>
    </source>
</evidence>
<dbReference type="SUPFAM" id="SSF52540">
    <property type="entry name" value="P-loop containing nucleoside triphosphate hydrolases"/>
    <property type="match status" value="1"/>
</dbReference>
<keyword evidence="1" id="KW-0233">DNA recombination</keyword>
<sequence length="164" mass="18299">MSATSKQVGTAANGHSHNLKMLLNLLDVTAPRRLQLPSEWTYTSYGRDLAARPLKRKRKDEPAKRRHQWHGRSSDHATTFYNTPLAENKSLNVDSLTPEQKYVFDLAINQRKSIFFTGSAGTGKSYLLHQMCLALQEKHGKEHVAITASTGIAAYNIGGVTVHR</sequence>
<dbReference type="GO" id="GO:0006310">
    <property type="term" value="P:DNA recombination"/>
    <property type="evidence" value="ECO:0007669"/>
    <property type="project" value="UniProtKB-KW"/>
</dbReference>
<dbReference type="GO" id="GO:0043139">
    <property type="term" value="F:5'-3' DNA helicase activity"/>
    <property type="evidence" value="ECO:0007669"/>
    <property type="project" value="UniProtKB-EC"/>
</dbReference>
<reference evidence="4 5" key="1">
    <citation type="submission" date="2016-07" db="EMBL/GenBank/DDBJ databases">
        <title>Pervasive Adenine N6-methylation of Active Genes in Fungi.</title>
        <authorList>
            <consortium name="DOE Joint Genome Institute"/>
            <person name="Mondo S.J."/>
            <person name="Dannebaum R.O."/>
            <person name="Kuo R.C."/>
            <person name="Labutti K."/>
            <person name="Haridas S."/>
            <person name="Kuo A."/>
            <person name="Salamov A."/>
            <person name="Ahrendt S.R."/>
            <person name="Lipzen A."/>
            <person name="Sullivan W."/>
            <person name="Andreopoulos W.B."/>
            <person name="Clum A."/>
            <person name="Lindquist E."/>
            <person name="Daum C."/>
            <person name="Ramamoorthy G.K."/>
            <person name="Gryganskyi A."/>
            <person name="Culley D."/>
            <person name="Magnuson J.K."/>
            <person name="James T.Y."/>
            <person name="O'Malley M.A."/>
            <person name="Stajich J.E."/>
            <person name="Spatafora J.W."/>
            <person name="Visel A."/>
            <person name="Grigoriev I.V."/>
        </authorList>
    </citation>
    <scope>NUCLEOTIDE SEQUENCE [LARGE SCALE GENOMIC DNA]</scope>
    <source>
        <strain evidence="4 5">NRRL 3301</strain>
    </source>
</reference>
<dbReference type="STRING" id="101127.A0A1X2G8R7"/>
<dbReference type="EMBL" id="MCGT01000031">
    <property type="protein sequence ID" value="ORX47985.1"/>
    <property type="molecule type" value="Genomic_DNA"/>
</dbReference>
<dbReference type="InterPro" id="IPR027417">
    <property type="entry name" value="P-loop_NTPase"/>
</dbReference>
<dbReference type="Pfam" id="PF05970">
    <property type="entry name" value="PIF1"/>
    <property type="match status" value="1"/>
</dbReference>
<feature type="compositionally biased region" description="Basic residues" evidence="2">
    <location>
        <begin position="53"/>
        <end position="70"/>
    </location>
</feature>
<dbReference type="AlphaFoldDB" id="A0A1X2G8R7"/>
<comment type="similarity">
    <text evidence="1">Belongs to the helicase family.</text>
</comment>
<comment type="catalytic activity">
    <reaction evidence="1">
        <text>ATP + H2O = ADP + phosphate + H(+)</text>
        <dbReference type="Rhea" id="RHEA:13065"/>
        <dbReference type="ChEBI" id="CHEBI:15377"/>
        <dbReference type="ChEBI" id="CHEBI:15378"/>
        <dbReference type="ChEBI" id="CHEBI:30616"/>
        <dbReference type="ChEBI" id="CHEBI:43474"/>
        <dbReference type="ChEBI" id="CHEBI:456216"/>
        <dbReference type="EC" id="5.6.2.3"/>
    </reaction>
</comment>
<feature type="domain" description="DNA helicase Pif1-like DEAD-box helicase" evidence="3">
    <location>
        <begin position="96"/>
        <end position="163"/>
    </location>
</feature>
<dbReference type="PANTHER" id="PTHR47642">
    <property type="entry name" value="ATP-DEPENDENT DNA HELICASE"/>
    <property type="match status" value="1"/>
</dbReference>
<evidence type="ECO:0000256" key="1">
    <source>
        <dbReference type="RuleBase" id="RU363044"/>
    </source>
</evidence>
<dbReference type="GO" id="GO:0005524">
    <property type="term" value="F:ATP binding"/>
    <property type="evidence" value="ECO:0007669"/>
    <property type="project" value="UniProtKB-KW"/>
</dbReference>
<keyword evidence="1" id="KW-0234">DNA repair</keyword>
<keyword evidence="1" id="KW-0378">Hydrolase</keyword>
<name>A0A1X2G8R7_9FUNG</name>
<comment type="cofactor">
    <cofactor evidence="1">
        <name>Mg(2+)</name>
        <dbReference type="ChEBI" id="CHEBI:18420"/>
    </cofactor>
</comment>
<proteinExistence type="inferred from homology"/>
<evidence type="ECO:0000313" key="5">
    <source>
        <dbReference type="Proteomes" id="UP000242146"/>
    </source>
</evidence>
<dbReference type="Gene3D" id="3.40.50.300">
    <property type="entry name" value="P-loop containing nucleotide triphosphate hydrolases"/>
    <property type="match status" value="1"/>
</dbReference>
<keyword evidence="1" id="KW-0067">ATP-binding</keyword>
<comment type="caution">
    <text evidence="4">The sequence shown here is derived from an EMBL/GenBank/DDBJ whole genome shotgun (WGS) entry which is preliminary data.</text>
</comment>
<keyword evidence="1" id="KW-0227">DNA damage</keyword>
<evidence type="ECO:0000313" key="4">
    <source>
        <dbReference type="EMBL" id="ORX47985.1"/>
    </source>
</evidence>
<dbReference type="InterPro" id="IPR051055">
    <property type="entry name" value="PIF1_helicase"/>
</dbReference>
<keyword evidence="5" id="KW-1185">Reference proteome</keyword>
<evidence type="ECO:0000259" key="3">
    <source>
        <dbReference type="Pfam" id="PF05970"/>
    </source>
</evidence>
<feature type="region of interest" description="Disordered" evidence="2">
    <location>
        <begin position="51"/>
        <end position="77"/>
    </location>
</feature>
<protein>
    <recommendedName>
        <fullName evidence="1">ATP-dependent DNA helicase</fullName>
        <ecNumber evidence="1">5.6.2.3</ecNumber>
    </recommendedName>
</protein>
<dbReference type="EC" id="5.6.2.3" evidence="1"/>
<dbReference type="Proteomes" id="UP000242146">
    <property type="component" value="Unassembled WGS sequence"/>
</dbReference>
<organism evidence="4 5">
    <name type="scientific">Hesseltinella vesiculosa</name>
    <dbReference type="NCBI Taxonomy" id="101127"/>
    <lineage>
        <taxon>Eukaryota</taxon>
        <taxon>Fungi</taxon>
        <taxon>Fungi incertae sedis</taxon>
        <taxon>Mucoromycota</taxon>
        <taxon>Mucoromycotina</taxon>
        <taxon>Mucoromycetes</taxon>
        <taxon>Mucorales</taxon>
        <taxon>Cunninghamellaceae</taxon>
        <taxon>Hesseltinella</taxon>
    </lineage>
</organism>
<gene>
    <name evidence="4" type="ORF">DM01DRAFT_1134073</name>
</gene>
<dbReference type="InterPro" id="IPR010285">
    <property type="entry name" value="DNA_helicase_pif1-like_DEAD"/>
</dbReference>
<dbReference type="PANTHER" id="PTHR47642:SF5">
    <property type="entry name" value="ATP-DEPENDENT DNA HELICASE"/>
    <property type="match status" value="1"/>
</dbReference>